<dbReference type="EMBL" id="CAJZBQ010000030">
    <property type="protein sequence ID" value="CAG9322167.1"/>
    <property type="molecule type" value="Genomic_DNA"/>
</dbReference>
<feature type="domain" description="Purple acid phosphatase C-terminal" evidence="3">
    <location>
        <begin position="198"/>
        <end position="260"/>
    </location>
</feature>
<keyword evidence="1" id="KW-0325">Glycoprotein</keyword>
<dbReference type="Proteomes" id="UP001162131">
    <property type="component" value="Unassembled WGS sequence"/>
</dbReference>
<evidence type="ECO:0000259" key="3">
    <source>
        <dbReference type="Pfam" id="PF14008"/>
    </source>
</evidence>
<dbReference type="CDD" id="cd00839">
    <property type="entry name" value="MPP_PAPs"/>
    <property type="match status" value="1"/>
</dbReference>
<organism evidence="4 5">
    <name type="scientific">Blepharisma stoltei</name>
    <dbReference type="NCBI Taxonomy" id="1481888"/>
    <lineage>
        <taxon>Eukaryota</taxon>
        <taxon>Sar</taxon>
        <taxon>Alveolata</taxon>
        <taxon>Ciliophora</taxon>
        <taxon>Postciliodesmatophora</taxon>
        <taxon>Heterotrichea</taxon>
        <taxon>Heterotrichida</taxon>
        <taxon>Blepharismidae</taxon>
        <taxon>Blepharisma</taxon>
    </lineage>
</organism>
<reference evidence="4" key="1">
    <citation type="submission" date="2021-09" db="EMBL/GenBank/DDBJ databases">
        <authorList>
            <consortium name="AG Swart"/>
            <person name="Singh M."/>
            <person name="Singh A."/>
            <person name="Seah K."/>
            <person name="Emmerich C."/>
        </authorList>
    </citation>
    <scope>NUCLEOTIDE SEQUENCE</scope>
    <source>
        <strain evidence="4">ATCC30299</strain>
    </source>
</reference>
<sequence>MGDIAYNLESNDGIVGDDFLNMIQSTAAIIPYMTLPGNHENAHKMLHYRTRFNMPKNNYAPEGLFYSLNIGPAHFVFLNSEIYFGYQHDLENSQKLWLINDLTDANTHRNERPWIIVMTHHPLYCSYDFARHSIERNYICGAEARILRDKLEDIFYEQGVDMFLAGHLHTYERMGPIYKNSTVKSELDDLNLHLNPQATVYILDGNGGSVIGHNAEISTTPHLWNYYNSNDFGYGRMTVFNNTHLYFEQFSAAKEKVTDHIWLVKTRNRF</sequence>
<dbReference type="Pfam" id="PF00149">
    <property type="entry name" value="Metallophos"/>
    <property type="match status" value="1"/>
</dbReference>
<evidence type="ECO:0000313" key="5">
    <source>
        <dbReference type="Proteomes" id="UP001162131"/>
    </source>
</evidence>
<dbReference type="InterPro" id="IPR029052">
    <property type="entry name" value="Metallo-depent_PP-like"/>
</dbReference>
<dbReference type="GO" id="GO:0016787">
    <property type="term" value="F:hydrolase activity"/>
    <property type="evidence" value="ECO:0007669"/>
    <property type="project" value="InterPro"/>
</dbReference>
<protein>
    <recommendedName>
        <fullName evidence="6">Acid phosphatase</fullName>
    </recommendedName>
</protein>
<dbReference type="AlphaFoldDB" id="A0AAU9J9S4"/>
<dbReference type="Gene3D" id="3.60.21.10">
    <property type="match status" value="1"/>
</dbReference>
<dbReference type="InterPro" id="IPR025733">
    <property type="entry name" value="PAPs_C"/>
</dbReference>
<dbReference type="InterPro" id="IPR004843">
    <property type="entry name" value="Calcineurin-like_PHP"/>
</dbReference>
<name>A0AAU9J9S4_9CILI</name>
<dbReference type="SUPFAM" id="SSF56300">
    <property type="entry name" value="Metallo-dependent phosphatases"/>
    <property type="match status" value="1"/>
</dbReference>
<evidence type="ECO:0000313" key="4">
    <source>
        <dbReference type="EMBL" id="CAG9322167.1"/>
    </source>
</evidence>
<comment type="caution">
    <text evidence="4">The sequence shown here is derived from an EMBL/GenBank/DDBJ whole genome shotgun (WGS) entry which is preliminary data.</text>
</comment>
<evidence type="ECO:0000259" key="2">
    <source>
        <dbReference type="Pfam" id="PF00149"/>
    </source>
</evidence>
<feature type="domain" description="Calcineurin-like phosphoesterase" evidence="2">
    <location>
        <begin position="13"/>
        <end position="171"/>
    </location>
</feature>
<dbReference type="InterPro" id="IPR041792">
    <property type="entry name" value="MPP_PAP"/>
</dbReference>
<keyword evidence="5" id="KW-1185">Reference proteome</keyword>
<dbReference type="PANTHER" id="PTHR45867:SF3">
    <property type="entry name" value="ACID PHOSPHATASE TYPE 7"/>
    <property type="match status" value="1"/>
</dbReference>
<accession>A0AAU9J9S4</accession>
<dbReference type="PANTHER" id="PTHR45867">
    <property type="entry name" value="PURPLE ACID PHOSPHATASE"/>
    <property type="match status" value="1"/>
</dbReference>
<proteinExistence type="predicted"/>
<gene>
    <name evidence="4" type="ORF">BSTOLATCC_MIC30545</name>
</gene>
<evidence type="ECO:0000256" key="1">
    <source>
        <dbReference type="ARBA" id="ARBA00023180"/>
    </source>
</evidence>
<dbReference type="Pfam" id="PF14008">
    <property type="entry name" value="Metallophos_C"/>
    <property type="match status" value="1"/>
</dbReference>
<evidence type="ECO:0008006" key="6">
    <source>
        <dbReference type="Google" id="ProtNLM"/>
    </source>
</evidence>